<sequence>MLALGLLKEPAKAEHTGALGRLRHLFEASTEDPRDPRPLSHRSNRTSVSRTAASNAAAPEPTLSQLRRKHRRLPRPQSESLECTDIDPELGMDAEWLASISLHDWSGGSSSFYPNHNQERARRRKLQPLRPAMLRRPVVVPPVSVGSSATLNIGSVDDLPDEDSRWDPHESSTSLSIPHGEGSSTTRTLTKLSARSLTSWALEAPEGSEPTRLTKSALEMIAAAGAAGGYLNFQNWSITDDYIEALLEAHDGVAPETQTRFSLTDVPFGLQGVKHIQLAGNLLTERGLEALVYCHGPSETLQTLSLGSNRLGREASSTERLCAAITALPNLTEQGSKFLNPTNENAQDCNKYRKKTG</sequence>
<dbReference type="InterPro" id="IPR032675">
    <property type="entry name" value="LRR_dom_sf"/>
</dbReference>
<gene>
    <name evidence="2" type="ORF">AK812_SmicGene20901</name>
</gene>
<name>A0A1Q9DNT8_SYMMI</name>
<feature type="region of interest" description="Disordered" evidence="1">
    <location>
        <begin position="149"/>
        <end position="187"/>
    </location>
</feature>
<organism evidence="2 3">
    <name type="scientific">Symbiodinium microadriaticum</name>
    <name type="common">Dinoflagellate</name>
    <name type="synonym">Zooxanthella microadriatica</name>
    <dbReference type="NCBI Taxonomy" id="2951"/>
    <lineage>
        <taxon>Eukaryota</taxon>
        <taxon>Sar</taxon>
        <taxon>Alveolata</taxon>
        <taxon>Dinophyceae</taxon>
        <taxon>Suessiales</taxon>
        <taxon>Symbiodiniaceae</taxon>
        <taxon>Symbiodinium</taxon>
    </lineage>
</organism>
<feature type="compositionally biased region" description="Polar residues" evidence="1">
    <location>
        <begin position="171"/>
        <end position="187"/>
    </location>
</feature>
<comment type="caution">
    <text evidence="2">The sequence shown here is derived from an EMBL/GenBank/DDBJ whole genome shotgun (WGS) entry which is preliminary data.</text>
</comment>
<accession>A0A1Q9DNT8</accession>
<feature type="compositionally biased region" description="Polar residues" evidence="1">
    <location>
        <begin position="45"/>
        <end position="54"/>
    </location>
</feature>
<feature type="non-terminal residue" evidence="2">
    <location>
        <position position="357"/>
    </location>
</feature>
<feature type="region of interest" description="Disordered" evidence="1">
    <location>
        <begin position="24"/>
        <end position="86"/>
    </location>
</feature>
<reference evidence="2 3" key="1">
    <citation type="submission" date="2016-02" db="EMBL/GenBank/DDBJ databases">
        <title>Genome analysis of coral dinoflagellate symbionts highlights evolutionary adaptations to a symbiotic lifestyle.</title>
        <authorList>
            <person name="Aranda M."/>
            <person name="Li Y."/>
            <person name="Liew Y.J."/>
            <person name="Baumgarten S."/>
            <person name="Simakov O."/>
            <person name="Wilson M."/>
            <person name="Piel J."/>
            <person name="Ashoor H."/>
            <person name="Bougouffa S."/>
            <person name="Bajic V.B."/>
            <person name="Ryu T."/>
            <person name="Ravasi T."/>
            <person name="Bayer T."/>
            <person name="Micklem G."/>
            <person name="Kim H."/>
            <person name="Bhak J."/>
            <person name="Lajeunesse T.C."/>
            <person name="Voolstra C.R."/>
        </authorList>
    </citation>
    <scope>NUCLEOTIDE SEQUENCE [LARGE SCALE GENOMIC DNA]</scope>
    <source>
        <strain evidence="2 3">CCMP2467</strain>
    </source>
</reference>
<dbReference type="Gene3D" id="3.80.10.10">
    <property type="entry name" value="Ribonuclease Inhibitor"/>
    <property type="match status" value="1"/>
</dbReference>
<proteinExistence type="predicted"/>
<evidence type="ECO:0000313" key="3">
    <source>
        <dbReference type="Proteomes" id="UP000186817"/>
    </source>
</evidence>
<evidence type="ECO:0000256" key="1">
    <source>
        <dbReference type="SAM" id="MobiDB-lite"/>
    </source>
</evidence>
<dbReference type="Proteomes" id="UP000186817">
    <property type="component" value="Unassembled WGS sequence"/>
</dbReference>
<dbReference type="AlphaFoldDB" id="A0A1Q9DNT8"/>
<evidence type="ECO:0000313" key="2">
    <source>
        <dbReference type="EMBL" id="OLP96819.1"/>
    </source>
</evidence>
<feature type="compositionally biased region" description="Polar residues" evidence="1">
    <location>
        <begin position="334"/>
        <end position="348"/>
    </location>
</feature>
<feature type="region of interest" description="Disordered" evidence="1">
    <location>
        <begin position="334"/>
        <end position="357"/>
    </location>
</feature>
<protein>
    <submittedName>
        <fullName evidence="2">Uncharacterized protein</fullName>
    </submittedName>
</protein>
<dbReference type="SUPFAM" id="SSF52047">
    <property type="entry name" value="RNI-like"/>
    <property type="match status" value="1"/>
</dbReference>
<dbReference type="EMBL" id="LSRX01000454">
    <property type="protein sequence ID" value="OLP96819.1"/>
    <property type="molecule type" value="Genomic_DNA"/>
</dbReference>
<keyword evidence="3" id="KW-1185">Reference proteome</keyword>